<feature type="domain" description="Aminotransferase class I/classII large" evidence="5">
    <location>
        <begin position="56"/>
        <end position="371"/>
    </location>
</feature>
<evidence type="ECO:0000256" key="2">
    <source>
        <dbReference type="ARBA" id="ARBA00022576"/>
    </source>
</evidence>
<keyword evidence="7" id="KW-1185">Reference proteome</keyword>
<dbReference type="InterPro" id="IPR050106">
    <property type="entry name" value="HistidinolP_aminotransfase"/>
</dbReference>
<dbReference type="Gene3D" id="3.90.1150.10">
    <property type="entry name" value="Aspartate Aminotransferase, domain 1"/>
    <property type="match status" value="1"/>
</dbReference>
<keyword evidence="4" id="KW-0663">Pyridoxal phosphate</keyword>
<evidence type="ECO:0000259" key="5">
    <source>
        <dbReference type="Pfam" id="PF00155"/>
    </source>
</evidence>
<dbReference type="InterPro" id="IPR015421">
    <property type="entry name" value="PyrdxlP-dep_Trfase_major"/>
</dbReference>
<comment type="similarity">
    <text evidence="1">Belongs to the class-II pyridoxal-phosphate-dependent aminotransferase family. Histidinol-phosphate aminotransferase subfamily.</text>
</comment>
<dbReference type="SUPFAM" id="SSF53383">
    <property type="entry name" value="PLP-dependent transferases"/>
    <property type="match status" value="1"/>
</dbReference>
<keyword evidence="2 6" id="KW-0032">Aminotransferase</keyword>
<dbReference type="GO" id="GO:0008483">
    <property type="term" value="F:transaminase activity"/>
    <property type="evidence" value="ECO:0007669"/>
    <property type="project" value="UniProtKB-KW"/>
</dbReference>
<dbReference type="GO" id="GO:0030170">
    <property type="term" value="F:pyridoxal phosphate binding"/>
    <property type="evidence" value="ECO:0007669"/>
    <property type="project" value="InterPro"/>
</dbReference>
<accession>A0A7S7SK94</accession>
<protein>
    <submittedName>
        <fullName evidence="6">Pyridoxal phosphate-dependent aminotransferase</fullName>
    </submittedName>
</protein>
<dbReference type="EMBL" id="CP063849">
    <property type="protein sequence ID" value="QOY87246.1"/>
    <property type="molecule type" value="Genomic_DNA"/>
</dbReference>
<dbReference type="InterPro" id="IPR004839">
    <property type="entry name" value="Aminotransferase_I/II_large"/>
</dbReference>
<reference evidence="6 7" key="1">
    <citation type="submission" date="2020-10" db="EMBL/GenBank/DDBJ databases">
        <title>Complete genome sequence of Paludibaculum fermentans P105T, a facultatively anaerobic acidobacterium capable of dissimilatory Fe(III) reduction.</title>
        <authorList>
            <person name="Dedysh S.N."/>
            <person name="Beletsky A.V."/>
            <person name="Kulichevskaya I.S."/>
            <person name="Mardanov A.V."/>
            <person name="Ravin N.V."/>
        </authorList>
    </citation>
    <scope>NUCLEOTIDE SEQUENCE [LARGE SCALE GENOMIC DNA]</scope>
    <source>
        <strain evidence="6 7">P105</strain>
    </source>
</reference>
<name>A0A7S7SK94_PALFE</name>
<dbReference type="PANTHER" id="PTHR43643:SF3">
    <property type="entry name" value="HISTIDINOL-PHOSPHATE AMINOTRANSFERASE"/>
    <property type="match status" value="1"/>
</dbReference>
<gene>
    <name evidence="6" type="ORF">IRI77_31485</name>
</gene>
<evidence type="ECO:0000256" key="4">
    <source>
        <dbReference type="ARBA" id="ARBA00022898"/>
    </source>
</evidence>
<dbReference type="AlphaFoldDB" id="A0A7S7SK94"/>
<dbReference type="PANTHER" id="PTHR43643">
    <property type="entry name" value="HISTIDINOL-PHOSPHATE AMINOTRANSFERASE 2"/>
    <property type="match status" value="1"/>
</dbReference>
<evidence type="ECO:0000313" key="7">
    <source>
        <dbReference type="Proteomes" id="UP000593892"/>
    </source>
</evidence>
<keyword evidence="3 6" id="KW-0808">Transferase</keyword>
<dbReference type="RefSeq" id="WP_194448915.1">
    <property type="nucleotide sequence ID" value="NZ_CP063849.1"/>
</dbReference>
<dbReference type="NCBIfam" id="NF006580">
    <property type="entry name" value="PRK09105.1"/>
    <property type="match status" value="1"/>
</dbReference>
<dbReference type="Pfam" id="PF00155">
    <property type="entry name" value="Aminotran_1_2"/>
    <property type="match status" value="1"/>
</dbReference>
<dbReference type="Gene3D" id="3.40.640.10">
    <property type="entry name" value="Type I PLP-dependent aspartate aminotransferase-like (Major domain)"/>
    <property type="match status" value="1"/>
</dbReference>
<organism evidence="6 7">
    <name type="scientific">Paludibaculum fermentans</name>
    <dbReference type="NCBI Taxonomy" id="1473598"/>
    <lineage>
        <taxon>Bacteria</taxon>
        <taxon>Pseudomonadati</taxon>
        <taxon>Acidobacteriota</taxon>
        <taxon>Terriglobia</taxon>
        <taxon>Bryobacterales</taxon>
        <taxon>Bryobacteraceae</taxon>
        <taxon>Paludibaculum</taxon>
    </lineage>
</organism>
<evidence type="ECO:0000313" key="6">
    <source>
        <dbReference type="EMBL" id="QOY87246.1"/>
    </source>
</evidence>
<proteinExistence type="inferred from homology"/>
<dbReference type="Proteomes" id="UP000593892">
    <property type="component" value="Chromosome"/>
</dbReference>
<dbReference type="InterPro" id="IPR015424">
    <property type="entry name" value="PyrdxlP-dep_Trfase"/>
</dbReference>
<evidence type="ECO:0000256" key="3">
    <source>
        <dbReference type="ARBA" id="ARBA00022679"/>
    </source>
</evidence>
<dbReference type="CDD" id="cd00609">
    <property type="entry name" value="AAT_like"/>
    <property type="match status" value="1"/>
</dbReference>
<sequence>MTNLLSHEQKVELIKRGFSRRSMGRLGLLLGAGSSLPFFNEPALAQLSNIGRISADAVKINANENPMGPCPEAAEAIHSVVQKGGRYLYEETFDFSKTLADQEGVKPNYVMPFAGSSDPLHRAVLAFTSPTKPLVMGDPGYEAGQRAAAFIGSKVITVPLTKTYAHDVKAMVAASPDAGVFYICNPNNPTGTITKKSDIEWLVANKPAGSILLLDEAYIHLSGEAFGTDLVAADKDVIVLRTFSKLYGMAGLRAGAAIGRPDLLSKIQHYGAGALPVTGMIGAHASLKVKTLVPERRKIIADIRNDTFDWMTKKNYSFVPSVSNKFMVDVKRPGQEVVKAMAAEKVYIGRVWKAWPTHVRVSVGTKEEMAKFKVAFEKVMA</sequence>
<evidence type="ECO:0000256" key="1">
    <source>
        <dbReference type="ARBA" id="ARBA00007970"/>
    </source>
</evidence>
<dbReference type="InterPro" id="IPR015422">
    <property type="entry name" value="PyrdxlP-dep_Trfase_small"/>
</dbReference>
<dbReference type="KEGG" id="pfer:IRI77_31485"/>